<dbReference type="InterPro" id="IPR014824">
    <property type="entry name" value="Nfu/NifU_N"/>
</dbReference>
<dbReference type="SMART" id="SM00932">
    <property type="entry name" value="Nfu_N"/>
    <property type="match status" value="1"/>
</dbReference>
<keyword evidence="5" id="KW-1185">Reference proteome</keyword>
<reference evidence="4 5" key="1">
    <citation type="submission" date="2022-05" db="EMBL/GenBank/DDBJ databases">
        <authorList>
            <consortium name="Genoscope - CEA"/>
            <person name="William W."/>
        </authorList>
    </citation>
    <scope>NUCLEOTIDE SEQUENCE [LARGE SCALE GENOMIC DNA]</scope>
</reference>
<evidence type="ECO:0000256" key="1">
    <source>
        <dbReference type="ARBA" id="ARBA00006420"/>
    </source>
</evidence>
<dbReference type="EMBL" id="CALNXK010000078">
    <property type="protein sequence ID" value="CAH3146339.1"/>
    <property type="molecule type" value="Genomic_DNA"/>
</dbReference>
<comment type="caution">
    <text evidence="4">The sequence shown here is derived from an EMBL/GenBank/DDBJ whole genome shotgun (WGS) entry which is preliminary data.</text>
</comment>
<protein>
    <recommendedName>
        <fullName evidence="2">NFU1 iron-sulfur cluster scaffold homolog, mitochondrial</fullName>
    </recommendedName>
</protein>
<dbReference type="SUPFAM" id="SSF117916">
    <property type="entry name" value="Fe-S cluster assembly (FSCA) domain-like"/>
    <property type="match status" value="1"/>
</dbReference>
<comment type="similarity">
    <text evidence="1">Belongs to the NifU family.</text>
</comment>
<proteinExistence type="inferred from homology"/>
<sequence length="209" mass="23169">MFIQVQETPNPNSLKFVPGEQVLESGTVNFPNSQSAFCSPLARSLFRITGVQGVMFGPDFITVTKTEDDVEWSVLKPEIFASIMDFFASNVPILTEEQPPSDTAIDPEDDETVAMIKELLETRIRPTVQEDGGDIIFKGFHDGVVKLKLQGACSSCPSSIVTLKSGIENMMQFYIPEVVSVEQVEDEVDEINKTEFDKLEAKLGEKDEP</sequence>
<evidence type="ECO:0000313" key="4">
    <source>
        <dbReference type="EMBL" id="CAH3146339.1"/>
    </source>
</evidence>
<dbReference type="PIRSF" id="PIRSF036773">
    <property type="entry name" value="HIRIP5"/>
    <property type="match status" value="1"/>
</dbReference>
<dbReference type="Pfam" id="PF01106">
    <property type="entry name" value="NifU"/>
    <property type="match status" value="1"/>
</dbReference>
<dbReference type="InterPro" id="IPR035433">
    <property type="entry name" value="NFU1-like"/>
</dbReference>
<evidence type="ECO:0000313" key="5">
    <source>
        <dbReference type="Proteomes" id="UP001159405"/>
    </source>
</evidence>
<organism evidence="4 5">
    <name type="scientific">Porites lobata</name>
    <dbReference type="NCBI Taxonomy" id="104759"/>
    <lineage>
        <taxon>Eukaryota</taxon>
        <taxon>Metazoa</taxon>
        <taxon>Cnidaria</taxon>
        <taxon>Anthozoa</taxon>
        <taxon>Hexacorallia</taxon>
        <taxon>Scleractinia</taxon>
        <taxon>Fungiina</taxon>
        <taxon>Poritidae</taxon>
        <taxon>Porites</taxon>
    </lineage>
</organism>
<gene>
    <name evidence="4" type="ORF">PLOB_00045013</name>
</gene>
<accession>A0ABN8PPT8</accession>
<dbReference type="PANTHER" id="PTHR11178:SF1">
    <property type="entry name" value="NFU1 IRON-SULFUR CLUSTER SCAFFOLD HOMOLOG, MITOCHONDRIAL"/>
    <property type="match status" value="1"/>
</dbReference>
<dbReference type="InterPro" id="IPR036498">
    <property type="entry name" value="Nfu/NifU_N_sf"/>
</dbReference>
<dbReference type="PANTHER" id="PTHR11178">
    <property type="entry name" value="IRON-SULFUR CLUSTER SCAFFOLD PROTEIN NFU-RELATED"/>
    <property type="match status" value="1"/>
</dbReference>
<dbReference type="SUPFAM" id="SSF110836">
    <property type="entry name" value="Hypothetical protein SAV1430"/>
    <property type="match status" value="1"/>
</dbReference>
<dbReference type="InterPro" id="IPR001075">
    <property type="entry name" value="NIF_FeS_clus_asmbl_NifU_C"/>
</dbReference>
<dbReference type="Gene3D" id="3.30.300.130">
    <property type="entry name" value="Fe-S cluster assembly (FSCA)"/>
    <property type="match status" value="1"/>
</dbReference>
<name>A0ABN8PPT8_9CNID</name>
<evidence type="ECO:0000259" key="3">
    <source>
        <dbReference type="SMART" id="SM00932"/>
    </source>
</evidence>
<dbReference type="Gene3D" id="3.30.1370.70">
    <property type="entry name" value="Scaffold protein Nfu/NifU, N-terminal domain"/>
    <property type="match status" value="1"/>
</dbReference>
<dbReference type="Pfam" id="PF08712">
    <property type="entry name" value="Nfu_N"/>
    <property type="match status" value="1"/>
</dbReference>
<dbReference type="Proteomes" id="UP001159405">
    <property type="component" value="Unassembled WGS sequence"/>
</dbReference>
<dbReference type="InterPro" id="IPR034904">
    <property type="entry name" value="FSCA_dom_sf"/>
</dbReference>
<feature type="domain" description="Scaffold protein Nfu/NifU N-terminal" evidence="3">
    <location>
        <begin position="3"/>
        <end position="90"/>
    </location>
</feature>
<evidence type="ECO:0000256" key="2">
    <source>
        <dbReference type="ARBA" id="ARBA00018782"/>
    </source>
</evidence>